<gene>
    <name evidence="3" type="ORF">TNCV_960981</name>
</gene>
<protein>
    <recommendedName>
        <fullName evidence="5">Secreted protein</fullName>
    </recommendedName>
</protein>
<dbReference type="EMBL" id="BMAU01021252">
    <property type="protein sequence ID" value="GFY05402.1"/>
    <property type="molecule type" value="Genomic_DNA"/>
</dbReference>
<feature type="region of interest" description="Disordered" evidence="1">
    <location>
        <begin position="49"/>
        <end position="71"/>
    </location>
</feature>
<proteinExistence type="predicted"/>
<evidence type="ECO:0000313" key="3">
    <source>
        <dbReference type="EMBL" id="GFY05402.1"/>
    </source>
</evidence>
<keyword evidence="4" id="KW-1185">Reference proteome</keyword>
<accession>A0A8X6S0V5</accession>
<feature type="compositionally biased region" description="Polar residues" evidence="1">
    <location>
        <begin position="49"/>
        <end position="63"/>
    </location>
</feature>
<keyword evidence="2" id="KW-0732">Signal</keyword>
<evidence type="ECO:0000256" key="2">
    <source>
        <dbReference type="SAM" id="SignalP"/>
    </source>
</evidence>
<organism evidence="3 4">
    <name type="scientific">Trichonephila clavipes</name>
    <name type="common">Golden silk orbweaver</name>
    <name type="synonym">Nephila clavipes</name>
    <dbReference type="NCBI Taxonomy" id="2585209"/>
    <lineage>
        <taxon>Eukaryota</taxon>
        <taxon>Metazoa</taxon>
        <taxon>Ecdysozoa</taxon>
        <taxon>Arthropoda</taxon>
        <taxon>Chelicerata</taxon>
        <taxon>Arachnida</taxon>
        <taxon>Araneae</taxon>
        <taxon>Araneomorphae</taxon>
        <taxon>Entelegynae</taxon>
        <taxon>Araneoidea</taxon>
        <taxon>Nephilidae</taxon>
        <taxon>Trichonephila</taxon>
    </lineage>
</organism>
<reference evidence="3" key="1">
    <citation type="submission" date="2020-08" db="EMBL/GenBank/DDBJ databases">
        <title>Multicomponent nature underlies the extraordinary mechanical properties of spider dragline silk.</title>
        <authorList>
            <person name="Kono N."/>
            <person name="Nakamura H."/>
            <person name="Mori M."/>
            <person name="Yoshida Y."/>
            <person name="Ohtoshi R."/>
            <person name="Malay A.D."/>
            <person name="Moran D.A.P."/>
            <person name="Tomita M."/>
            <person name="Numata K."/>
            <person name="Arakawa K."/>
        </authorList>
    </citation>
    <scope>NUCLEOTIDE SEQUENCE</scope>
</reference>
<feature type="signal peptide" evidence="2">
    <location>
        <begin position="1"/>
        <end position="15"/>
    </location>
</feature>
<dbReference type="Proteomes" id="UP000887159">
    <property type="component" value="Unassembled WGS sequence"/>
</dbReference>
<evidence type="ECO:0008006" key="5">
    <source>
        <dbReference type="Google" id="ProtNLM"/>
    </source>
</evidence>
<comment type="caution">
    <text evidence="3">The sequence shown here is derived from an EMBL/GenBank/DDBJ whole genome shotgun (WGS) entry which is preliminary data.</text>
</comment>
<evidence type="ECO:0000313" key="4">
    <source>
        <dbReference type="Proteomes" id="UP000887159"/>
    </source>
</evidence>
<evidence type="ECO:0000256" key="1">
    <source>
        <dbReference type="SAM" id="MobiDB-lite"/>
    </source>
</evidence>
<feature type="chain" id="PRO_5036482310" description="Secreted protein" evidence="2">
    <location>
        <begin position="16"/>
        <end position="142"/>
    </location>
</feature>
<dbReference type="AlphaFoldDB" id="A0A8X6S0V5"/>
<feature type="region of interest" description="Disordered" evidence="1">
    <location>
        <begin position="120"/>
        <end position="142"/>
    </location>
</feature>
<sequence>MRVMLILLCYHQIDARELTEGEGDENEVNTGEIIANDVPGCLYVRTGDSFQPELSTSSSSGVTNPRPACGPPVQYRKKLKSDFIKTGTELCSSRFPEATADPFGGGTAVARAPPVTPLFAGVSAQEKHRAYPRSPRATDWVR</sequence>
<name>A0A8X6S0V5_TRICX</name>